<dbReference type="OrthoDB" id="5526794at2"/>
<feature type="compositionally biased region" description="Polar residues" evidence="1">
    <location>
        <begin position="30"/>
        <end position="43"/>
    </location>
</feature>
<dbReference type="Proteomes" id="UP000001880">
    <property type="component" value="Chromosome"/>
</dbReference>
<feature type="domain" description="eCIS core" evidence="2">
    <location>
        <begin position="83"/>
        <end position="146"/>
    </location>
</feature>
<proteinExistence type="predicted"/>
<protein>
    <recommendedName>
        <fullName evidence="2">eCIS core domain-containing protein</fullName>
    </recommendedName>
</protein>
<dbReference type="HOGENOM" id="CLU_431349_0_0_7"/>
<dbReference type="EMBL" id="CP001804">
    <property type="protein sequence ID" value="ACY17264.1"/>
    <property type="molecule type" value="Genomic_DNA"/>
</dbReference>
<feature type="compositionally biased region" description="Basic residues" evidence="1">
    <location>
        <begin position="1"/>
        <end position="10"/>
    </location>
</feature>
<feature type="region of interest" description="Disordered" evidence="1">
    <location>
        <begin position="1"/>
        <end position="78"/>
    </location>
</feature>
<accession>D0LSP2</accession>
<name>D0LSP2_HALO1</name>
<reference evidence="3 4" key="1">
    <citation type="journal article" date="2010" name="Stand. Genomic Sci.">
        <title>Complete genome sequence of Haliangium ochraceum type strain (SMP-2).</title>
        <authorList>
            <consortium name="US DOE Joint Genome Institute (JGI-PGF)"/>
            <person name="Ivanova N."/>
            <person name="Daum C."/>
            <person name="Lang E."/>
            <person name="Abt B."/>
            <person name="Kopitz M."/>
            <person name="Saunders E."/>
            <person name="Lapidus A."/>
            <person name="Lucas S."/>
            <person name="Glavina Del Rio T."/>
            <person name="Nolan M."/>
            <person name="Tice H."/>
            <person name="Copeland A."/>
            <person name="Cheng J.F."/>
            <person name="Chen F."/>
            <person name="Bruce D."/>
            <person name="Goodwin L."/>
            <person name="Pitluck S."/>
            <person name="Mavromatis K."/>
            <person name="Pati A."/>
            <person name="Mikhailova N."/>
            <person name="Chen A."/>
            <person name="Palaniappan K."/>
            <person name="Land M."/>
            <person name="Hauser L."/>
            <person name="Chang Y.J."/>
            <person name="Jeffries C.D."/>
            <person name="Detter J.C."/>
            <person name="Brettin T."/>
            <person name="Rohde M."/>
            <person name="Goker M."/>
            <person name="Bristow J."/>
            <person name="Markowitz V."/>
            <person name="Eisen J.A."/>
            <person name="Hugenholtz P."/>
            <person name="Kyrpides N.C."/>
            <person name="Klenk H.P."/>
        </authorList>
    </citation>
    <scope>NUCLEOTIDE SEQUENCE [LARGE SCALE GENOMIC DNA]</scope>
    <source>
        <strain evidence="4">DSM 14365 / CIP 107738 / JCM 11303 / AJ 13395 / SMP-2</strain>
    </source>
</reference>
<dbReference type="eggNOG" id="COG1652">
    <property type="taxonomic scope" value="Bacteria"/>
</dbReference>
<keyword evidence="4" id="KW-1185">Reference proteome</keyword>
<evidence type="ECO:0000259" key="2">
    <source>
        <dbReference type="Pfam" id="PF13699"/>
    </source>
</evidence>
<dbReference type="Pfam" id="PF13699">
    <property type="entry name" value="eCIS_core"/>
    <property type="match status" value="1"/>
</dbReference>
<evidence type="ECO:0000256" key="1">
    <source>
        <dbReference type="SAM" id="MobiDB-lite"/>
    </source>
</evidence>
<evidence type="ECO:0000313" key="4">
    <source>
        <dbReference type="Proteomes" id="UP000001880"/>
    </source>
</evidence>
<dbReference type="AlphaFoldDB" id="D0LSP2"/>
<dbReference type="InterPro" id="IPR025295">
    <property type="entry name" value="eCIS_core_dom"/>
</dbReference>
<sequence length="634" mass="68196">MDRNGKHGRGSARNQNTEPETKRPTPGKVTRTSKLPAPTSSAVQRRAAESDARRAAQSPEAVRQTAARGVSGSGGRLPHHELIQQSFGHAHDLSNVQAHVGGQAAAASADIGAQAYATGERIAFRDTPDLHTAAHEAAHVVQQRAGVSLSSGVGQAGDAYERHADAVADRVVRGESAAPLLEPGTGAGGSNTVQRLDVWYAANPEHEKLEVPGATKPEDAHADTPCYEIVIISGERVSRRGQPVTYQIQSMETDGESDCSTVTARWWAHLKTTRGAQDERPGPENSDSWEVSALPPGEHTICAEVLLDESLSMLEFRQVVLHDQQRYADDRDEVKPATLSTMEDFIALVERIESAYTGWGWQNITSSIRKEYYPGRGNALERKKAEFTWGDLIDAQEDISPLQSPPVAAADIAALRSTAVIATAGGAVDIGHVLTGVDSMNFPQVAGIFELRDISGPAAATWSGDIGSALVAFATDNDSTREGCYEAFARTEDMLGDYDGIAIANMDEAKIADVQADTPLSERLRKYYLEAPEQGVSRRYHNFCTASGFDISNGELDSSAGEKIRAEILAFANAYNIEGSVYDNFSSVAHLITLGMAGTPGDSEETTRNRIAANLDWFSQHFIDAVNEGLKSEK</sequence>
<gene>
    <name evidence="3" type="ordered locus">Hoch_4774</name>
</gene>
<dbReference type="KEGG" id="hoh:Hoch_4774"/>
<organism evidence="3 4">
    <name type="scientific">Haliangium ochraceum (strain DSM 14365 / JCM 11303 / SMP-2)</name>
    <dbReference type="NCBI Taxonomy" id="502025"/>
    <lineage>
        <taxon>Bacteria</taxon>
        <taxon>Pseudomonadati</taxon>
        <taxon>Myxococcota</taxon>
        <taxon>Polyangia</taxon>
        <taxon>Haliangiales</taxon>
        <taxon>Kofleriaceae</taxon>
        <taxon>Haliangium</taxon>
    </lineage>
</organism>
<evidence type="ECO:0000313" key="3">
    <source>
        <dbReference type="EMBL" id="ACY17264.1"/>
    </source>
</evidence>